<organism evidence="3 4">
    <name type="scientific">Piloderma croceum (strain F 1598)</name>
    <dbReference type="NCBI Taxonomy" id="765440"/>
    <lineage>
        <taxon>Eukaryota</taxon>
        <taxon>Fungi</taxon>
        <taxon>Dikarya</taxon>
        <taxon>Basidiomycota</taxon>
        <taxon>Agaricomycotina</taxon>
        <taxon>Agaricomycetes</taxon>
        <taxon>Agaricomycetidae</taxon>
        <taxon>Atheliales</taxon>
        <taxon>Atheliaceae</taxon>
        <taxon>Piloderma</taxon>
    </lineage>
</organism>
<keyword evidence="4" id="KW-1185">Reference proteome</keyword>
<dbReference type="EMBL" id="KN833073">
    <property type="protein sequence ID" value="KIM73804.1"/>
    <property type="molecule type" value="Genomic_DNA"/>
</dbReference>
<gene>
    <name evidence="3" type="ORF">PILCRDRAFT_718806</name>
</gene>
<dbReference type="PANTHER" id="PTHR10039">
    <property type="entry name" value="AMELOGENIN"/>
    <property type="match status" value="1"/>
</dbReference>
<proteinExistence type="predicted"/>
<dbReference type="OrthoDB" id="448455at2759"/>
<dbReference type="Pfam" id="PF24883">
    <property type="entry name" value="NPHP3_N"/>
    <property type="match status" value="1"/>
</dbReference>
<dbReference type="InParanoid" id="A0A0C3F0W8"/>
<dbReference type="HOGENOM" id="CLU_973557_0_0_1"/>
<dbReference type="Proteomes" id="UP000054166">
    <property type="component" value="Unassembled WGS sequence"/>
</dbReference>
<name>A0A0C3F0W8_PILCF</name>
<dbReference type="InterPro" id="IPR056884">
    <property type="entry name" value="NPHP3-like_N"/>
</dbReference>
<protein>
    <recommendedName>
        <fullName evidence="2">Nephrocystin 3-like N-terminal domain-containing protein</fullName>
    </recommendedName>
</protein>
<dbReference type="PANTHER" id="PTHR10039:SF16">
    <property type="entry name" value="GPI INOSITOL-DEACYLASE"/>
    <property type="match status" value="1"/>
</dbReference>
<evidence type="ECO:0000313" key="3">
    <source>
        <dbReference type="EMBL" id="KIM73804.1"/>
    </source>
</evidence>
<dbReference type="STRING" id="765440.A0A0C3F0W8"/>
<evidence type="ECO:0000313" key="4">
    <source>
        <dbReference type="Proteomes" id="UP000054166"/>
    </source>
</evidence>
<feature type="domain" description="Nephrocystin 3-like N-terminal" evidence="2">
    <location>
        <begin position="206"/>
        <end position="240"/>
    </location>
</feature>
<accession>A0A0C3F0W8</accession>
<evidence type="ECO:0000259" key="2">
    <source>
        <dbReference type="Pfam" id="PF24883"/>
    </source>
</evidence>
<evidence type="ECO:0000256" key="1">
    <source>
        <dbReference type="ARBA" id="ARBA00022737"/>
    </source>
</evidence>
<keyword evidence="1" id="KW-0677">Repeat</keyword>
<reference evidence="4" key="2">
    <citation type="submission" date="2015-01" db="EMBL/GenBank/DDBJ databases">
        <title>Evolutionary Origins and Diversification of the Mycorrhizal Mutualists.</title>
        <authorList>
            <consortium name="DOE Joint Genome Institute"/>
            <consortium name="Mycorrhizal Genomics Consortium"/>
            <person name="Kohler A."/>
            <person name="Kuo A."/>
            <person name="Nagy L.G."/>
            <person name="Floudas D."/>
            <person name="Copeland A."/>
            <person name="Barry K.W."/>
            <person name="Cichocki N."/>
            <person name="Veneault-Fourrey C."/>
            <person name="LaButti K."/>
            <person name="Lindquist E.A."/>
            <person name="Lipzen A."/>
            <person name="Lundell T."/>
            <person name="Morin E."/>
            <person name="Murat C."/>
            <person name="Riley R."/>
            <person name="Ohm R."/>
            <person name="Sun H."/>
            <person name="Tunlid A."/>
            <person name="Henrissat B."/>
            <person name="Grigoriev I.V."/>
            <person name="Hibbett D.S."/>
            <person name="Martin F."/>
        </authorList>
    </citation>
    <scope>NUCLEOTIDE SEQUENCE [LARGE SCALE GENOMIC DNA]</scope>
    <source>
        <strain evidence="4">F 1598</strain>
    </source>
</reference>
<reference evidence="3 4" key="1">
    <citation type="submission" date="2014-04" db="EMBL/GenBank/DDBJ databases">
        <authorList>
            <consortium name="DOE Joint Genome Institute"/>
            <person name="Kuo A."/>
            <person name="Tarkka M."/>
            <person name="Buscot F."/>
            <person name="Kohler A."/>
            <person name="Nagy L.G."/>
            <person name="Floudas D."/>
            <person name="Copeland A."/>
            <person name="Barry K.W."/>
            <person name="Cichocki N."/>
            <person name="Veneault-Fourrey C."/>
            <person name="LaButti K."/>
            <person name="Lindquist E.A."/>
            <person name="Lipzen A."/>
            <person name="Lundell T."/>
            <person name="Morin E."/>
            <person name="Murat C."/>
            <person name="Sun H."/>
            <person name="Tunlid A."/>
            <person name="Henrissat B."/>
            <person name="Grigoriev I.V."/>
            <person name="Hibbett D.S."/>
            <person name="Martin F."/>
            <person name="Nordberg H.P."/>
            <person name="Cantor M.N."/>
            <person name="Hua S.X."/>
        </authorList>
    </citation>
    <scope>NUCLEOTIDE SEQUENCE [LARGE SCALE GENOMIC DNA]</scope>
    <source>
        <strain evidence="3 4">F 1598</strain>
    </source>
</reference>
<dbReference type="AlphaFoldDB" id="A0A0C3F0W8"/>
<sequence length="241" mass="26664">MMAEPDLAASIIAINGLTASLINTCYDRLRSIQNTATDLKPAIALLRSFNDVLHNVYMAVYAGDSTNTSLSLSLPIADLINNDDGPLVQCTNELRALERIIDVGNGPLKETSLANVLNNLKKIQAALDITPRATPSDIPGRKENVMYNVDARYSTLINFGGDQHNYYTSIKDNVTDELRQKIHLWLSAPDPSSNHNDACQKRQATTGEWFINGEEFEQWKSGFNSFIWLHGIPGSGKSVLW</sequence>